<dbReference type="OrthoDB" id="2216555at2759"/>
<proteinExistence type="predicted"/>
<dbReference type="AlphaFoldDB" id="A0A9P6YB31"/>
<gene>
    <name evidence="2" type="ORF">G6F51_006700</name>
</gene>
<feature type="chain" id="PRO_5040345806" evidence="1">
    <location>
        <begin position="23"/>
        <end position="236"/>
    </location>
</feature>
<keyword evidence="1" id="KW-0732">Signal</keyword>
<evidence type="ECO:0000256" key="1">
    <source>
        <dbReference type="SAM" id="SignalP"/>
    </source>
</evidence>
<accession>A0A9P6YB31</accession>
<evidence type="ECO:0000313" key="2">
    <source>
        <dbReference type="EMBL" id="KAG1543401.1"/>
    </source>
</evidence>
<dbReference type="Proteomes" id="UP000717996">
    <property type="component" value="Unassembled WGS sequence"/>
</dbReference>
<dbReference type="Gene3D" id="3.40.50.2000">
    <property type="entry name" value="Glycogen Phosphorylase B"/>
    <property type="match status" value="1"/>
</dbReference>
<comment type="caution">
    <text evidence="2">The sequence shown here is derived from an EMBL/GenBank/DDBJ whole genome shotgun (WGS) entry which is preliminary data.</text>
</comment>
<name>A0A9P6YB31_RHIOR</name>
<evidence type="ECO:0000313" key="3">
    <source>
        <dbReference type="Proteomes" id="UP000717996"/>
    </source>
</evidence>
<dbReference type="SUPFAM" id="SSF53756">
    <property type="entry name" value="UDP-Glycosyltransferase/glycogen phosphorylase"/>
    <property type="match status" value="1"/>
</dbReference>
<sequence>MKLSTLSFALLTAASYINLGSAQENVLDLVQTFREPKNILFSVNMGGSSHIVWVLSILEELAARGHHVKFFTRDDHIRFAKKFPSIEPISSGPGIFTKEDYNRILPEMISMDSVTRAIFFADTFGNNYTEEYYKHRDIFNTEKVDLAVCDHFTMACSDAAEAAGLPFVVTSSLAYSSDATAPYVNVDLINMHHPTSRGVSFFTRFNDKKIDWSQGHNGSNGLLEGLYQDCEWRLWF</sequence>
<organism evidence="2 3">
    <name type="scientific">Rhizopus oryzae</name>
    <name type="common">Mucormycosis agent</name>
    <name type="synonym">Rhizopus arrhizus var. delemar</name>
    <dbReference type="NCBI Taxonomy" id="64495"/>
    <lineage>
        <taxon>Eukaryota</taxon>
        <taxon>Fungi</taxon>
        <taxon>Fungi incertae sedis</taxon>
        <taxon>Mucoromycota</taxon>
        <taxon>Mucoromycotina</taxon>
        <taxon>Mucoromycetes</taxon>
        <taxon>Mucorales</taxon>
        <taxon>Mucorineae</taxon>
        <taxon>Rhizopodaceae</taxon>
        <taxon>Rhizopus</taxon>
    </lineage>
</organism>
<reference evidence="2" key="1">
    <citation type="journal article" date="2020" name="Microb. Genom.">
        <title>Genetic diversity of clinical and environmental Mucorales isolates obtained from an investigation of mucormycosis cases among solid organ transplant recipients.</title>
        <authorList>
            <person name="Nguyen M.H."/>
            <person name="Kaul D."/>
            <person name="Muto C."/>
            <person name="Cheng S.J."/>
            <person name="Richter R.A."/>
            <person name="Bruno V.M."/>
            <person name="Liu G."/>
            <person name="Beyhan S."/>
            <person name="Sundermann A.J."/>
            <person name="Mounaud S."/>
            <person name="Pasculle A.W."/>
            <person name="Nierman W.C."/>
            <person name="Driscoll E."/>
            <person name="Cumbie R."/>
            <person name="Clancy C.J."/>
            <person name="Dupont C.L."/>
        </authorList>
    </citation>
    <scope>NUCLEOTIDE SEQUENCE</scope>
    <source>
        <strain evidence="2">GL16</strain>
    </source>
</reference>
<dbReference type="EMBL" id="JAANIT010000931">
    <property type="protein sequence ID" value="KAG1543401.1"/>
    <property type="molecule type" value="Genomic_DNA"/>
</dbReference>
<feature type="signal peptide" evidence="1">
    <location>
        <begin position="1"/>
        <end position="22"/>
    </location>
</feature>
<protein>
    <submittedName>
        <fullName evidence="2">Uncharacterized protein</fullName>
    </submittedName>
</protein>